<feature type="repeat" description="TPR" evidence="1">
    <location>
        <begin position="94"/>
        <end position="127"/>
    </location>
</feature>
<keyword evidence="1" id="KW-0802">TPR repeat</keyword>
<evidence type="ECO:0000313" key="2">
    <source>
        <dbReference type="EMBL" id="CAH1774417.1"/>
    </source>
</evidence>
<gene>
    <name evidence="2" type="ORF">OFUS_LOCUS1882</name>
</gene>
<dbReference type="Pfam" id="PF13371">
    <property type="entry name" value="TPR_9"/>
    <property type="match status" value="1"/>
</dbReference>
<evidence type="ECO:0000256" key="1">
    <source>
        <dbReference type="PROSITE-ProRule" id="PRU00339"/>
    </source>
</evidence>
<comment type="caution">
    <text evidence="2">The sequence shown here is derived from an EMBL/GenBank/DDBJ whole genome shotgun (WGS) entry which is preliminary data.</text>
</comment>
<feature type="non-terminal residue" evidence="2">
    <location>
        <position position="1"/>
    </location>
</feature>
<dbReference type="Proteomes" id="UP000749559">
    <property type="component" value="Unassembled WGS sequence"/>
</dbReference>
<name>A0A8S4MZL1_OWEFU</name>
<dbReference type="Gene3D" id="1.25.40.10">
    <property type="entry name" value="Tetratricopeptide repeat domain"/>
    <property type="match status" value="1"/>
</dbReference>
<dbReference type="SUPFAM" id="SSF48452">
    <property type="entry name" value="TPR-like"/>
    <property type="match status" value="1"/>
</dbReference>
<accession>A0A8S4MZL1</accession>
<proteinExistence type="predicted"/>
<dbReference type="EMBL" id="CAIIXF020000001">
    <property type="protein sequence ID" value="CAH1774417.1"/>
    <property type="molecule type" value="Genomic_DNA"/>
</dbReference>
<dbReference type="AlphaFoldDB" id="A0A8S4MZL1"/>
<reference evidence="2" key="1">
    <citation type="submission" date="2022-03" db="EMBL/GenBank/DDBJ databases">
        <authorList>
            <person name="Martin C."/>
        </authorList>
    </citation>
    <scope>NUCLEOTIDE SEQUENCE</scope>
</reference>
<dbReference type="PANTHER" id="PTHR47059:SF1">
    <property type="entry name" value="TETRATRICOPEPTIDE REPEAT PROTEIN 32"/>
    <property type="match status" value="1"/>
</dbReference>
<dbReference type="InterPro" id="IPR011990">
    <property type="entry name" value="TPR-like_helical_dom_sf"/>
</dbReference>
<protein>
    <recommendedName>
        <fullName evidence="4">Tetratricopeptide repeat protein</fullName>
    </recommendedName>
</protein>
<dbReference type="PROSITE" id="PS50005">
    <property type="entry name" value="TPR"/>
    <property type="match status" value="1"/>
</dbReference>
<evidence type="ECO:0000313" key="3">
    <source>
        <dbReference type="Proteomes" id="UP000749559"/>
    </source>
</evidence>
<dbReference type="SMART" id="SM00028">
    <property type="entry name" value="TPR"/>
    <property type="match status" value="2"/>
</dbReference>
<dbReference type="OrthoDB" id="2017782at2759"/>
<sequence>VISGVSQLNMEKKKNCEILFSNAQKDESIDNYTEYIVAACEQLKTYNSKEEIKLLNERLGLAFNNRGLAKYKHVDFEDAIKDYSSALIYKPKWPVALYNRGLIHYRLGRFKNAAVDLETAFAIDPNFADVKKCLEHCYNSINEGKC</sequence>
<evidence type="ECO:0008006" key="4">
    <source>
        <dbReference type="Google" id="ProtNLM"/>
    </source>
</evidence>
<keyword evidence="3" id="KW-1185">Reference proteome</keyword>
<dbReference type="InterPro" id="IPR019734">
    <property type="entry name" value="TPR_rpt"/>
</dbReference>
<organism evidence="2 3">
    <name type="scientific">Owenia fusiformis</name>
    <name type="common">Polychaete worm</name>
    <dbReference type="NCBI Taxonomy" id="6347"/>
    <lineage>
        <taxon>Eukaryota</taxon>
        <taxon>Metazoa</taxon>
        <taxon>Spiralia</taxon>
        <taxon>Lophotrochozoa</taxon>
        <taxon>Annelida</taxon>
        <taxon>Polychaeta</taxon>
        <taxon>Sedentaria</taxon>
        <taxon>Canalipalpata</taxon>
        <taxon>Sabellida</taxon>
        <taxon>Oweniida</taxon>
        <taxon>Oweniidae</taxon>
        <taxon>Owenia</taxon>
    </lineage>
</organism>
<dbReference type="PANTHER" id="PTHR47059">
    <property type="entry name" value="TETRATRICOPEPTIDE REPEAT PROTEIN 32"/>
    <property type="match status" value="1"/>
</dbReference>